<evidence type="ECO:0000256" key="2">
    <source>
        <dbReference type="ARBA" id="ARBA00021714"/>
    </source>
</evidence>
<keyword evidence="14" id="KW-0966">Cell projection</keyword>
<feature type="transmembrane region" description="Helical" evidence="12">
    <location>
        <begin position="267"/>
        <end position="288"/>
    </location>
</feature>
<keyword evidence="6 12" id="KW-1005">Bacterial flagellum biogenesis</keyword>
<protein>
    <recommendedName>
        <fullName evidence="2 12">Flagellar biosynthetic protein FliP</fullName>
    </recommendedName>
</protein>
<feature type="transmembrane region" description="Helical" evidence="12">
    <location>
        <begin position="229"/>
        <end position="255"/>
    </location>
</feature>
<dbReference type="NCBIfam" id="NF009438">
    <property type="entry name" value="PRK12797.1"/>
    <property type="match status" value="1"/>
</dbReference>
<evidence type="ECO:0000256" key="11">
    <source>
        <dbReference type="ARBA" id="ARBA00023225"/>
    </source>
</evidence>
<proteinExistence type="inferred from homology"/>
<name>A0ABY6B620_9BURK</name>
<evidence type="ECO:0000256" key="13">
    <source>
        <dbReference type="SAM" id="MobiDB-lite"/>
    </source>
</evidence>
<feature type="transmembrane region" description="Helical" evidence="12">
    <location>
        <begin position="130"/>
        <end position="149"/>
    </location>
</feature>
<dbReference type="RefSeq" id="WP_261759596.1">
    <property type="nucleotide sequence ID" value="NZ_CP104562.2"/>
</dbReference>
<comment type="subcellular location">
    <subcellularLocation>
        <location evidence="12">Cell membrane</location>
        <topology evidence="12">Multi-pass membrane protein</topology>
    </subcellularLocation>
    <subcellularLocation>
        <location evidence="12">Bacterial flagellum basal body</location>
    </subcellularLocation>
</comment>
<keyword evidence="14" id="KW-0969">Cilium</keyword>
<evidence type="ECO:0000256" key="12">
    <source>
        <dbReference type="RuleBase" id="RU362069"/>
    </source>
</evidence>
<feature type="compositionally biased region" description="Basic and acidic residues" evidence="13">
    <location>
        <begin position="18"/>
        <end position="37"/>
    </location>
</feature>
<keyword evidence="15" id="KW-1185">Reference proteome</keyword>
<dbReference type="PROSITE" id="PS01061">
    <property type="entry name" value="FLIP_2"/>
    <property type="match status" value="1"/>
</dbReference>
<evidence type="ECO:0000256" key="10">
    <source>
        <dbReference type="ARBA" id="ARBA00023143"/>
    </source>
</evidence>
<keyword evidence="14" id="KW-0282">Flagellum</keyword>
<evidence type="ECO:0000313" key="15">
    <source>
        <dbReference type="Proteomes" id="UP001064933"/>
    </source>
</evidence>
<dbReference type="NCBIfam" id="TIGR01103">
    <property type="entry name" value="fliP"/>
    <property type="match status" value="1"/>
</dbReference>
<dbReference type="Pfam" id="PF00813">
    <property type="entry name" value="FliP"/>
    <property type="match status" value="1"/>
</dbReference>
<evidence type="ECO:0000256" key="9">
    <source>
        <dbReference type="ARBA" id="ARBA00023136"/>
    </source>
</evidence>
<organism evidence="14 15">
    <name type="scientific">Roseateles amylovorans</name>
    <dbReference type="NCBI Taxonomy" id="2978473"/>
    <lineage>
        <taxon>Bacteria</taxon>
        <taxon>Pseudomonadati</taxon>
        <taxon>Pseudomonadota</taxon>
        <taxon>Betaproteobacteria</taxon>
        <taxon>Burkholderiales</taxon>
        <taxon>Sphaerotilaceae</taxon>
        <taxon>Roseateles</taxon>
    </lineage>
</organism>
<evidence type="ECO:0000256" key="4">
    <source>
        <dbReference type="ARBA" id="ARBA00022475"/>
    </source>
</evidence>
<keyword evidence="5 12" id="KW-0812">Transmembrane</keyword>
<dbReference type="InterPro" id="IPR005837">
    <property type="entry name" value="FliP"/>
</dbReference>
<feature type="region of interest" description="Disordered" evidence="13">
    <location>
        <begin position="1"/>
        <end position="38"/>
    </location>
</feature>
<evidence type="ECO:0000256" key="8">
    <source>
        <dbReference type="ARBA" id="ARBA00022989"/>
    </source>
</evidence>
<comment type="function">
    <text evidence="12">Plays a role in the flagellum-specific transport system.</text>
</comment>
<evidence type="ECO:0000256" key="6">
    <source>
        <dbReference type="ARBA" id="ARBA00022795"/>
    </source>
</evidence>
<feature type="transmembrane region" description="Helical" evidence="12">
    <location>
        <begin position="89"/>
        <end position="118"/>
    </location>
</feature>
<sequence>MTSLPSLPPTSAPSRADIGPRPHDGPHDRPDNHTDKGPHHRWLSVGAVLALGAIGTAAFAQQTGSPASVPLIISQGAGGNSYSVPIQTLLFFTALGFLPAVLLMMTGFTRIVIVLSLLRQALGTQAAPPNQVIVGLSLFLTFFVMSPTLDRVYADAYQPYQSGQISFEVALQRAEVPMRAFMLKQTRQSDVALFSRLARLDANVTTENLPFRVLVPAFVTSELKSAFQIAFLIFIPFLVIDMIVSSVLMSLGMMMLSPVLVALPFKLMLFVLADGWNLLLGSLAASFAQ</sequence>
<keyword evidence="10" id="KW-0975">Bacterial flagellum</keyword>
<dbReference type="PANTHER" id="PTHR30587">
    <property type="entry name" value="FLAGELLAR BIOSYNTHETIC PROTEIN FLIP"/>
    <property type="match status" value="1"/>
</dbReference>
<keyword evidence="9 12" id="KW-0472">Membrane</keyword>
<feature type="transmembrane region" description="Helical" evidence="12">
    <location>
        <begin position="42"/>
        <end position="60"/>
    </location>
</feature>
<reference evidence="14" key="1">
    <citation type="submission" date="2022-10" db="EMBL/GenBank/DDBJ databases">
        <title>Characterization and whole genome sequencing of a new Roseateles species, isolated from fresh water.</title>
        <authorList>
            <person name="Guliayeva D.Y."/>
            <person name="Akhremchuk A.E."/>
            <person name="Sikolenko M.A."/>
            <person name="Valentovich L.N."/>
            <person name="Sidarenka A.V."/>
        </authorList>
    </citation>
    <scope>NUCLEOTIDE SEQUENCE</scope>
    <source>
        <strain evidence="14">BIM B-1768</strain>
    </source>
</reference>
<dbReference type="EMBL" id="CP104562">
    <property type="protein sequence ID" value="UXH79778.1"/>
    <property type="molecule type" value="Genomic_DNA"/>
</dbReference>
<feature type="compositionally biased region" description="Pro residues" evidence="13">
    <location>
        <begin position="1"/>
        <end position="11"/>
    </location>
</feature>
<keyword evidence="11 12" id="KW-1006">Bacterial flagellum protein export</keyword>
<dbReference type="PANTHER" id="PTHR30587:SF0">
    <property type="entry name" value="FLAGELLAR BIOSYNTHETIC PROTEIN FLIP"/>
    <property type="match status" value="1"/>
</dbReference>
<keyword evidence="8 12" id="KW-1133">Transmembrane helix</keyword>
<evidence type="ECO:0000256" key="3">
    <source>
        <dbReference type="ARBA" id="ARBA00022448"/>
    </source>
</evidence>
<evidence type="ECO:0000256" key="5">
    <source>
        <dbReference type="ARBA" id="ARBA00022692"/>
    </source>
</evidence>
<dbReference type="InterPro" id="IPR005838">
    <property type="entry name" value="T3SS_IM_P"/>
</dbReference>
<dbReference type="PRINTS" id="PR01302">
    <property type="entry name" value="TYPE3IMPPROT"/>
</dbReference>
<keyword evidence="4 12" id="KW-1003">Cell membrane</keyword>
<gene>
    <name evidence="12 14" type="primary">fliP</name>
    <name evidence="14" type="ORF">N4261_07770</name>
</gene>
<keyword evidence="3 12" id="KW-0813">Transport</keyword>
<accession>A0ABY6B620</accession>
<evidence type="ECO:0000256" key="7">
    <source>
        <dbReference type="ARBA" id="ARBA00022927"/>
    </source>
</evidence>
<comment type="similarity">
    <text evidence="1 12">Belongs to the FliP/MopC/SpaP family.</text>
</comment>
<evidence type="ECO:0000313" key="14">
    <source>
        <dbReference type="EMBL" id="UXH79778.1"/>
    </source>
</evidence>
<evidence type="ECO:0000256" key="1">
    <source>
        <dbReference type="ARBA" id="ARBA00006257"/>
    </source>
</evidence>
<keyword evidence="7 12" id="KW-0653">Protein transport</keyword>
<dbReference type="Proteomes" id="UP001064933">
    <property type="component" value="Chromosome"/>
</dbReference>
<dbReference type="PRINTS" id="PR00951">
    <property type="entry name" value="FLGBIOSNFLIP"/>
</dbReference>